<evidence type="ECO:0000313" key="2">
    <source>
        <dbReference type="Proteomes" id="UP001549146"/>
    </source>
</evidence>
<keyword evidence="2" id="KW-1185">Reference proteome</keyword>
<dbReference type="EMBL" id="JBEPMO010000023">
    <property type="protein sequence ID" value="MET3732925.1"/>
    <property type="molecule type" value="Genomic_DNA"/>
</dbReference>
<proteinExistence type="predicted"/>
<protein>
    <submittedName>
        <fullName evidence="1">Uncharacterized protein</fullName>
    </submittedName>
</protein>
<comment type="caution">
    <text evidence="1">The sequence shown here is derived from an EMBL/GenBank/DDBJ whole genome shotgun (WGS) entry which is preliminary data.</text>
</comment>
<evidence type="ECO:0000313" key="1">
    <source>
        <dbReference type="EMBL" id="MET3732925.1"/>
    </source>
</evidence>
<gene>
    <name evidence="1" type="ORF">ABID46_002516</name>
</gene>
<organism evidence="1 2">
    <name type="scientific">Moheibacter stercoris</name>
    <dbReference type="NCBI Taxonomy" id="1628251"/>
    <lineage>
        <taxon>Bacteria</taxon>
        <taxon>Pseudomonadati</taxon>
        <taxon>Bacteroidota</taxon>
        <taxon>Flavobacteriia</taxon>
        <taxon>Flavobacteriales</taxon>
        <taxon>Weeksellaceae</taxon>
        <taxon>Moheibacter</taxon>
    </lineage>
</organism>
<reference evidence="1 2" key="1">
    <citation type="submission" date="2024-06" db="EMBL/GenBank/DDBJ databases">
        <title>Genomic Encyclopedia of Type Strains, Phase IV (KMG-IV): sequencing the most valuable type-strain genomes for metagenomic binning, comparative biology and taxonomic classification.</title>
        <authorList>
            <person name="Goeker M."/>
        </authorList>
    </citation>
    <scope>NUCLEOTIDE SEQUENCE [LARGE SCALE GENOMIC DNA]</scope>
    <source>
        <strain evidence="1 2">DSM 29388</strain>
    </source>
</reference>
<dbReference type="Proteomes" id="UP001549146">
    <property type="component" value="Unassembled WGS sequence"/>
</dbReference>
<name>A0ABV2LWJ1_9FLAO</name>
<dbReference type="RefSeq" id="WP_354510605.1">
    <property type="nucleotide sequence ID" value="NZ_JBEPMO010000023.1"/>
</dbReference>
<accession>A0ABV2LWJ1</accession>
<sequence>MKQAVSNIDLLVQELIQSDNKERFAQLNSELNDNIFDLLIENSQKEDIFSAILVIKIFTPINEQIEFLKNNLPSGRNGFQQKRKMKEKISFFSSLLNNISELYRKQLISKLDIEIIKRNLQKTNGIIEPLDELEKLIEEISLDEFKDFLHQMYSQTVEYFNSRQLQTQEVEQYRGELLSFIEKLRLKIFSLNSEIFILNVQLKDFEKKYENDNRNDYYVDSIYETSHEIWAYEFHKEILKDLINSLYKTHPFLKTFETSDIPLTVFGNRNYDFFSEFYTELKVFIDPYIVDFNIFKEIFTYNNAPPLKKVNLQNGTLNDFADLLNKLEPYFIPDLRNGNEYNIWWASRFLFNNVEKTPAQVSKFRSNTRRGIDRLPSSPEKIKDILKTFESIPQK</sequence>